<dbReference type="SUPFAM" id="SSF54862">
    <property type="entry name" value="4Fe-4S ferredoxins"/>
    <property type="match status" value="2"/>
</dbReference>
<keyword evidence="7" id="KW-0408">Iron</keyword>
<gene>
    <name evidence="11" type="ORF">E6K78_05260</name>
</gene>
<feature type="domain" description="FAD-binding PCMH-type" evidence="10">
    <location>
        <begin position="115"/>
        <end position="315"/>
    </location>
</feature>
<dbReference type="GO" id="GO:0046872">
    <property type="term" value="F:metal ion binding"/>
    <property type="evidence" value="ECO:0007669"/>
    <property type="project" value="UniProtKB-KW"/>
</dbReference>
<feature type="domain" description="4Fe-4S ferredoxin-type" evidence="9">
    <location>
        <begin position="844"/>
        <end position="874"/>
    </location>
</feature>
<feature type="domain" description="4Fe-4S ferredoxin-type" evidence="9">
    <location>
        <begin position="672"/>
        <end position="704"/>
    </location>
</feature>
<dbReference type="AlphaFoldDB" id="A0A538TUK8"/>
<dbReference type="InterPro" id="IPR017896">
    <property type="entry name" value="4Fe4S_Fe-S-bd"/>
</dbReference>
<dbReference type="Pfam" id="PF14697">
    <property type="entry name" value="Fer4_21"/>
    <property type="match status" value="1"/>
</dbReference>
<comment type="caution">
    <text evidence="11">The sequence shown here is derived from an EMBL/GenBank/DDBJ whole genome shotgun (WGS) entry which is preliminary data.</text>
</comment>
<dbReference type="GO" id="GO:0051536">
    <property type="term" value="F:iron-sulfur cluster binding"/>
    <property type="evidence" value="ECO:0007669"/>
    <property type="project" value="UniProtKB-KW"/>
</dbReference>
<evidence type="ECO:0000256" key="8">
    <source>
        <dbReference type="ARBA" id="ARBA00023014"/>
    </source>
</evidence>
<evidence type="ECO:0000256" key="4">
    <source>
        <dbReference type="ARBA" id="ARBA00022723"/>
    </source>
</evidence>
<feature type="domain" description="4Fe-4S ferredoxin-type" evidence="9">
    <location>
        <begin position="720"/>
        <end position="749"/>
    </location>
</feature>
<sequence length="898" mass="96689">MTEPSFLEKTVRLSLTEFAQLTPEHRASIVRPAFPDLNVFFDEGRSFAERRAARRSTELAQSLWNALTAGPGDAAPGAPPPRGLAERIVTDDFLRAEADRDQNVYLGRFFTRTLTRAVPDLIFQPETASEAATALRWARDSRVPVTLRGAASTAMGGSVPNDGGLTLDLSRLDHVEVDAAARVCVVGAGARLRTVHARLAARGLALEVYPSNLGGTLAGWFLTGGIGLNAYSHGRALDSVKTADLLLPSGEHVRLHDDGRLDVLDGGPRRKALSSEERVAWFRGRGYEPLALADLAGSEGVLGLLLQLTVAVEPRREIGAFLLAFETRDQALEAVAWIGRAADDRFAAPANLKLFSASHLHHIRAVWRDEDARAWHERPGALSSQTELPWSRIAGPAELGAVTAADFDHAGAYLLVDFLDLAEARAFALALPDCPGAPRVLAEESVRVAAERFKPQQTKRLGPGLVAAEIVLPAAEVPRFLPEAEALVRAAGNQLDAEVYYLGDGTALAIGAYLADHRCAVFAIDLMIAPALLDLAMRRHRGTPYVLGRWQSAYFSRKFGGDAGRRLAAIKRRLDPTSVVSRGVLFGLELRGVPGALIRATFVPGVAMLRAMLGSPLAGLVRAARRPLASFRGPAFGRGEPAAVGATFAASRPGAAVGPPSVNGPRRETGPQTAAARALNCVNCGECNSVCPVFHESAIRLPQMLTHLGELVYAGQSIGETGSTLLDLCMRCGKCEEVCQAGIPHLPLYEEMQQASDRERPPDRGRHMAILAALRGSPRYTREFLDIRPGGYLKRTPASLPGMARYLVLRSENDAGPAATCIHCGACVAVCPTLANREFEGSDARWITTLQERCIGCGTCVEVCPANHRNGGQTLRVMEAPTRDWFVALDEFERQEPR</sequence>
<dbReference type="PANTHER" id="PTHR42973">
    <property type="entry name" value="BINDING OXIDOREDUCTASE, PUTATIVE (AFU_ORTHOLOGUE AFUA_1G17690)-RELATED"/>
    <property type="match status" value="1"/>
</dbReference>
<evidence type="ECO:0000259" key="10">
    <source>
        <dbReference type="PROSITE" id="PS51387"/>
    </source>
</evidence>
<accession>A0A538TUK8</accession>
<comment type="similarity">
    <text evidence="2">Belongs to the oxygen-dependent FAD-linked oxidoreductase family.</text>
</comment>
<dbReference type="EMBL" id="VBOY01000044">
    <property type="protein sequence ID" value="TMQ67310.1"/>
    <property type="molecule type" value="Genomic_DNA"/>
</dbReference>
<dbReference type="InterPro" id="IPR036318">
    <property type="entry name" value="FAD-bd_PCMH-like_sf"/>
</dbReference>
<dbReference type="InterPro" id="IPR016166">
    <property type="entry name" value="FAD-bd_PCMH"/>
</dbReference>
<dbReference type="Gene3D" id="3.30.465.10">
    <property type="match status" value="1"/>
</dbReference>
<dbReference type="Pfam" id="PF01565">
    <property type="entry name" value="FAD_binding_4"/>
    <property type="match status" value="1"/>
</dbReference>
<evidence type="ECO:0000256" key="2">
    <source>
        <dbReference type="ARBA" id="ARBA00005466"/>
    </source>
</evidence>
<dbReference type="GO" id="GO:0016491">
    <property type="term" value="F:oxidoreductase activity"/>
    <property type="evidence" value="ECO:0007669"/>
    <property type="project" value="UniProtKB-KW"/>
</dbReference>
<dbReference type="InterPro" id="IPR016167">
    <property type="entry name" value="FAD-bd_PCMH_sub1"/>
</dbReference>
<dbReference type="PROSITE" id="PS51387">
    <property type="entry name" value="FAD_PCMH"/>
    <property type="match status" value="1"/>
</dbReference>
<keyword evidence="8" id="KW-0411">Iron-sulfur</keyword>
<comment type="cofactor">
    <cofactor evidence="1">
        <name>FAD</name>
        <dbReference type="ChEBI" id="CHEBI:57692"/>
    </cofactor>
</comment>
<feature type="domain" description="4Fe-4S ferredoxin-type" evidence="9">
    <location>
        <begin position="809"/>
        <end position="841"/>
    </location>
</feature>
<reference evidence="11 12" key="1">
    <citation type="journal article" date="2019" name="Nat. Microbiol.">
        <title>Mediterranean grassland soil C-N compound turnover is dependent on rainfall and depth, and is mediated by genomically divergent microorganisms.</title>
        <authorList>
            <person name="Diamond S."/>
            <person name="Andeer P.F."/>
            <person name="Li Z."/>
            <person name="Crits-Christoph A."/>
            <person name="Burstein D."/>
            <person name="Anantharaman K."/>
            <person name="Lane K.R."/>
            <person name="Thomas B.C."/>
            <person name="Pan C."/>
            <person name="Northen T.R."/>
            <person name="Banfield J.F."/>
        </authorList>
    </citation>
    <scope>NUCLEOTIDE SEQUENCE [LARGE SCALE GENOMIC DNA]</scope>
    <source>
        <strain evidence="11">WS_8</strain>
    </source>
</reference>
<dbReference type="SUPFAM" id="SSF55103">
    <property type="entry name" value="FAD-linked oxidases, C-terminal domain"/>
    <property type="match status" value="1"/>
</dbReference>
<evidence type="ECO:0000313" key="12">
    <source>
        <dbReference type="Proteomes" id="UP000316609"/>
    </source>
</evidence>
<dbReference type="InterPro" id="IPR016164">
    <property type="entry name" value="FAD-linked_Oxase-like_C"/>
</dbReference>
<dbReference type="InterPro" id="IPR017900">
    <property type="entry name" value="4Fe4S_Fe_S_CS"/>
</dbReference>
<dbReference type="InterPro" id="IPR006094">
    <property type="entry name" value="Oxid_FAD_bind_N"/>
</dbReference>
<keyword evidence="3" id="KW-0285">Flavoprotein</keyword>
<dbReference type="PANTHER" id="PTHR42973:SF39">
    <property type="entry name" value="FAD-BINDING PCMH-TYPE DOMAIN-CONTAINING PROTEIN"/>
    <property type="match status" value="1"/>
</dbReference>
<dbReference type="Proteomes" id="UP000316609">
    <property type="component" value="Unassembled WGS sequence"/>
</dbReference>
<evidence type="ECO:0000256" key="6">
    <source>
        <dbReference type="ARBA" id="ARBA00023002"/>
    </source>
</evidence>
<dbReference type="InterPro" id="IPR009051">
    <property type="entry name" value="Helical_ferredxn"/>
</dbReference>
<organism evidence="11 12">
    <name type="scientific">Eiseniibacteriota bacterium</name>
    <dbReference type="NCBI Taxonomy" id="2212470"/>
    <lineage>
        <taxon>Bacteria</taxon>
        <taxon>Candidatus Eiseniibacteriota</taxon>
    </lineage>
</organism>
<dbReference type="Gene3D" id="1.10.1060.10">
    <property type="entry name" value="Alpha-helical ferredoxin"/>
    <property type="match status" value="1"/>
</dbReference>
<protein>
    <submittedName>
        <fullName evidence="11">FAD-binding protein</fullName>
    </submittedName>
</protein>
<keyword evidence="6" id="KW-0560">Oxidoreductase</keyword>
<dbReference type="Pfam" id="PF13183">
    <property type="entry name" value="Fer4_8"/>
    <property type="match status" value="1"/>
</dbReference>
<evidence type="ECO:0000313" key="11">
    <source>
        <dbReference type="EMBL" id="TMQ67310.1"/>
    </source>
</evidence>
<dbReference type="SUPFAM" id="SSF56176">
    <property type="entry name" value="FAD-binding/transporter-associated domain-like"/>
    <property type="match status" value="1"/>
</dbReference>
<name>A0A538TUK8_UNCEI</name>
<evidence type="ECO:0000259" key="9">
    <source>
        <dbReference type="PROSITE" id="PS51379"/>
    </source>
</evidence>
<keyword evidence="4" id="KW-0479">Metal-binding</keyword>
<dbReference type="InterPro" id="IPR050416">
    <property type="entry name" value="FAD-linked_Oxidoreductase"/>
</dbReference>
<evidence type="ECO:0000256" key="3">
    <source>
        <dbReference type="ARBA" id="ARBA00022630"/>
    </source>
</evidence>
<dbReference type="InterPro" id="IPR016169">
    <property type="entry name" value="FAD-bd_PCMH_sub2"/>
</dbReference>
<evidence type="ECO:0000256" key="5">
    <source>
        <dbReference type="ARBA" id="ARBA00022827"/>
    </source>
</evidence>
<dbReference type="Gene3D" id="3.30.43.10">
    <property type="entry name" value="Uridine Diphospho-n-acetylenolpyruvylglucosamine Reductase, domain 2"/>
    <property type="match status" value="1"/>
</dbReference>
<dbReference type="GO" id="GO:0071949">
    <property type="term" value="F:FAD binding"/>
    <property type="evidence" value="ECO:0007669"/>
    <property type="project" value="InterPro"/>
</dbReference>
<keyword evidence="5" id="KW-0274">FAD</keyword>
<proteinExistence type="inferred from homology"/>
<evidence type="ECO:0000256" key="7">
    <source>
        <dbReference type="ARBA" id="ARBA00023004"/>
    </source>
</evidence>
<dbReference type="PROSITE" id="PS51379">
    <property type="entry name" value="4FE4S_FER_2"/>
    <property type="match status" value="4"/>
</dbReference>
<dbReference type="Gene3D" id="3.30.70.20">
    <property type="match status" value="1"/>
</dbReference>
<dbReference type="PROSITE" id="PS00198">
    <property type="entry name" value="4FE4S_FER_1"/>
    <property type="match status" value="2"/>
</dbReference>
<evidence type="ECO:0000256" key="1">
    <source>
        <dbReference type="ARBA" id="ARBA00001974"/>
    </source>
</evidence>